<keyword evidence="1" id="KW-1133">Transmembrane helix</keyword>
<dbReference type="Pfam" id="PF07331">
    <property type="entry name" value="TctB"/>
    <property type="match status" value="1"/>
</dbReference>
<feature type="domain" description="DUF1468" evidence="2">
    <location>
        <begin position="10"/>
        <end position="149"/>
    </location>
</feature>
<evidence type="ECO:0000313" key="3">
    <source>
        <dbReference type="EMBL" id="TWH78029.1"/>
    </source>
</evidence>
<dbReference type="InterPro" id="IPR009936">
    <property type="entry name" value="DUF1468"/>
</dbReference>
<protein>
    <submittedName>
        <fullName evidence="3">Tripartite tricarboxylate transporter TctB family protein</fullName>
    </submittedName>
</protein>
<feature type="transmembrane region" description="Helical" evidence="1">
    <location>
        <begin position="6"/>
        <end position="26"/>
    </location>
</feature>
<keyword evidence="1" id="KW-0472">Membrane</keyword>
<reference evidence="3 4" key="1">
    <citation type="journal article" date="2015" name="Stand. Genomic Sci.">
        <title>Genomic Encyclopedia of Bacterial and Archaeal Type Strains, Phase III: the genomes of soil and plant-associated and newly described type strains.</title>
        <authorList>
            <person name="Whitman W.B."/>
            <person name="Woyke T."/>
            <person name="Klenk H.P."/>
            <person name="Zhou Y."/>
            <person name="Lilburn T.G."/>
            <person name="Beck B.J."/>
            <person name="De Vos P."/>
            <person name="Vandamme P."/>
            <person name="Eisen J.A."/>
            <person name="Garrity G."/>
            <person name="Hugenholtz P."/>
            <person name="Kyrpides N.C."/>
        </authorList>
    </citation>
    <scope>NUCLEOTIDE SEQUENCE [LARGE SCALE GENOMIC DNA]</scope>
    <source>
        <strain evidence="3 4">CGMCC 1.10115</strain>
    </source>
</reference>
<name>A0A562J497_9BACI</name>
<keyword evidence="1" id="KW-0812">Transmembrane</keyword>
<dbReference type="Proteomes" id="UP000318667">
    <property type="component" value="Unassembled WGS sequence"/>
</dbReference>
<evidence type="ECO:0000313" key="4">
    <source>
        <dbReference type="Proteomes" id="UP000318667"/>
    </source>
</evidence>
<dbReference type="EMBL" id="VLKI01000035">
    <property type="protein sequence ID" value="TWH78029.1"/>
    <property type="molecule type" value="Genomic_DNA"/>
</dbReference>
<evidence type="ECO:0000259" key="2">
    <source>
        <dbReference type="Pfam" id="PF07331"/>
    </source>
</evidence>
<keyword evidence="4" id="KW-1185">Reference proteome</keyword>
<accession>A0A562J497</accession>
<dbReference type="AlphaFoldDB" id="A0A562J497"/>
<feature type="transmembrane region" description="Helical" evidence="1">
    <location>
        <begin position="85"/>
        <end position="118"/>
    </location>
</feature>
<comment type="caution">
    <text evidence="3">The sequence shown here is derived from an EMBL/GenBank/DDBJ whole genome shotgun (WGS) entry which is preliminary data.</text>
</comment>
<sequence>MSLKLNSNIVSGIVFLILSSAILLLIPQQISTVEASSINARTIPRLIAIVILICSLLLIIQGFFFTEKKEVNINKSVLLKEFRGIGMIFIFIGYGFIIDKLGFTISSLLLCTSCLLFYKVKNWKYYAVTCAVVFIVYFVFANALNVNLP</sequence>
<dbReference type="OrthoDB" id="5690851at2"/>
<gene>
    <name evidence="3" type="ORF">IQ19_05497</name>
</gene>
<feature type="transmembrane region" description="Helical" evidence="1">
    <location>
        <begin position="46"/>
        <end position="65"/>
    </location>
</feature>
<evidence type="ECO:0000256" key="1">
    <source>
        <dbReference type="SAM" id="Phobius"/>
    </source>
</evidence>
<feature type="transmembrane region" description="Helical" evidence="1">
    <location>
        <begin position="125"/>
        <end position="144"/>
    </location>
</feature>
<proteinExistence type="predicted"/>
<organism evidence="3 4">
    <name type="scientific">Cytobacillus oceanisediminis</name>
    <dbReference type="NCBI Taxonomy" id="665099"/>
    <lineage>
        <taxon>Bacteria</taxon>
        <taxon>Bacillati</taxon>
        <taxon>Bacillota</taxon>
        <taxon>Bacilli</taxon>
        <taxon>Bacillales</taxon>
        <taxon>Bacillaceae</taxon>
        <taxon>Cytobacillus</taxon>
    </lineage>
</organism>